<comment type="similarity">
    <text evidence="1">Belongs to the beta/gamma-crystallin family.</text>
</comment>
<evidence type="ECO:0000313" key="4">
    <source>
        <dbReference type="EMBL" id="RMX43126.1"/>
    </source>
</evidence>
<dbReference type="AlphaFoldDB" id="A0A3M6TP54"/>
<name>A0A3M6TP54_POCDA</name>
<dbReference type="InterPro" id="IPR011024">
    <property type="entry name" value="G_crystallin-like"/>
</dbReference>
<dbReference type="Pfam" id="PF00030">
    <property type="entry name" value="Crystall"/>
    <property type="match status" value="1"/>
</dbReference>
<dbReference type="InterPro" id="IPR001064">
    <property type="entry name" value="Beta/gamma_crystallin"/>
</dbReference>
<evidence type="ECO:0000313" key="5">
    <source>
        <dbReference type="Proteomes" id="UP000275408"/>
    </source>
</evidence>
<keyword evidence="5" id="KW-1185">Reference proteome</keyword>
<feature type="domain" description="Beta/gamma crystallin 'Greek key'" evidence="3">
    <location>
        <begin position="33"/>
        <end position="101"/>
    </location>
</feature>
<accession>A0A3M6TP54</accession>
<evidence type="ECO:0000256" key="2">
    <source>
        <dbReference type="ARBA" id="ARBA00022737"/>
    </source>
</evidence>
<protein>
    <recommendedName>
        <fullName evidence="3">Beta/gamma crystallin 'Greek key' domain-containing protein</fullName>
    </recommendedName>
</protein>
<dbReference type="EMBL" id="RCHS01003243">
    <property type="protein sequence ID" value="RMX43126.1"/>
    <property type="molecule type" value="Genomic_DNA"/>
</dbReference>
<gene>
    <name evidence="4" type="ORF">pdam_00006855</name>
</gene>
<organism evidence="4 5">
    <name type="scientific">Pocillopora damicornis</name>
    <name type="common">Cauliflower coral</name>
    <name type="synonym">Millepora damicornis</name>
    <dbReference type="NCBI Taxonomy" id="46731"/>
    <lineage>
        <taxon>Eukaryota</taxon>
        <taxon>Metazoa</taxon>
        <taxon>Cnidaria</taxon>
        <taxon>Anthozoa</taxon>
        <taxon>Hexacorallia</taxon>
        <taxon>Scleractinia</taxon>
        <taxon>Astrocoeniina</taxon>
        <taxon>Pocilloporidae</taxon>
        <taxon>Pocillopora</taxon>
    </lineage>
</organism>
<proteinExistence type="inferred from homology"/>
<evidence type="ECO:0000256" key="1">
    <source>
        <dbReference type="ARBA" id="ARBA00009646"/>
    </source>
</evidence>
<dbReference type="Proteomes" id="UP000275408">
    <property type="component" value="Unassembled WGS sequence"/>
</dbReference>
<evidence type="ECO:0000259" key="3">
    <source>
        <dbReference type="Pfam" id="PF00030"/>
    </source>
</evidence>
<comment type="caution">
    <text evidence="4">The sequence shown here is derived from an EMBL/GenBank/DDBJ whole genome shotgun (WGS) entry which is preliminary data.</text>
</comment>
<sequence>MPRALLNCGTSMADLAVSLHQEEEYQPPNGQLVKDDTPDLAAINLPIGARSIKVGRAAGGWKVFSKVNYQGNTGTVEQGKNYPNPKEMGLERDQAVMSLKRHGS</sequence>
<reference evidence="4 5" key="1">
    <citation type="journal article" date="2018" name="Sci. Rep.">
        <title>Comparative analysis of the Pocillopora damicornis genome highlights role of immune system in coral evolution.</title>
        <authorList>
            <person name="Cunning R."/>
            <person name="Bay R.A."/>
            <person name="Gillette P."/>
            <person name="Baker A.C."/>
            <person name="Traylor-Knowles N."/>
        </authorList>
    </citation>
    <scope>NUCLEOTIDE SEQUENCE [LARGE SCALE GENOMIC DNA]</scope>
    <source>
        <strain evidence="4">RSMAS</strain>
        <tissue evidence="4">Whole animal</tissue>
    </source>
</reference>
<dbReference type="Gene3D" id="2.60.20.10">
    <property type="entry name" value="Crystallins"/>
    <property type="match status" value="1"/>
</dbReference>
<dbReference type="SUPFAM" id="SSF49695">
    <property type="entry name" value="gamma-Crystallin-like"/>
    <property type="match status" value="1"/>
</dbReference>
<keyword evidence="2" id="KW-0677">Repeat</keyword>